<dbReference type="GO" id="GO:0016746">
    <property type="term" value="F:acyltransferase activity"/>
    <property type="evidence" value="ECO:0007669"/>
    <property type="project" value="InterPro"/>
</dbReference>
<organism evidence="3">
    <name type="scientific">uncultured Nitrospirae bacterium MY3-5B</name>
    <dbReference type="NCBI Taxonomy" id="798578"/>
    <lineage>
        <taxon>Bacteria</taxon>
        <taxon>Pseudomonadati</taxon>
        <taxon>Nitrospirota</taxon>
        <taxon>environmental samples</taxon>
    </lineage>
</organism>
<accession>D9MP27</accession>
<dbReference type="SUPFAM" id="SSF56801">
    <property type="entry name" value="Acetyl-CoA synthetase-like"/>
    <property type="match status" value="1"/>
</dbReference>
<dbReference type="InterPro" id="IPR002123">
    <property type="entry name" value="Plipid/glycerol_acylTrfase"/>
</dbReference>
<dbReference type="InterPro" id="IPR045851">
    <property type="entry name" value="AMP-bd_C_sf"/>
</dbReference>
<feature type="domain" description="Carrier" evidence="2">
    <location>
        <begin position="351"/>
        <end position="428"/>
    </location>
</feature>
<dbReference type="PANTHER" id="PTHR43272:SF52">
    <property type="entry name" value="AMP-DEPENDENT SYNTHETASE_LIGASE DOMAIN-CONTAINING PROTEIN"/>
    <property type="match status" value="1"/>
</dbReference>
<name>D9MP27_9BACT</name>
<dbReference type="PANTHER" id="PTHR43272">
    <property type="entry name" value="LONG-CHAIN-FATTY-ACID--COA LIGASE"/>
    <property type="match status" value="1"/>
</dbReference>
<dbReference type="InterPro" id="IPR009081">
    <property type="entry name" value="PP-bd_ACP"/>
</dbReference>
<dbReference type="GO" id="GO:0016020">
    <property type="term" value="C:membrane"/>
    <property type="evidence" value="ECO:0007669"/>
    <property type="project" value="TreeGrafter"/>
</dbReference>
<dbReference type="SUPFAM" id="SSF69593">
    <property type="entry name" value="Glycerol-3-phosphate (1)-acyltransferase"/>
    <property type="match status" value="1"/>
</dbReference>
<keyword evidence="3" id="KW-0436">Ligase</keyword>
<dbReference type="GO" id="GO:0004467">
    <property type="term" value="F:long-chain fatty acid-CoA ligase activity"/>
    <property type="evidence" value="ECO:0007669"/>
    <property type="project" value="UniProtKB-EC"/>
</dbReference>
<dbReference type="Pfam" id="PF00501">
    <property type="entry name" value="AMP-binding"/>
    <property type="match status" value="1"/>
</dbReference>
<dbReference type="Pfam" id="PF23562">
    <property type="entry name" value="AMP-binding_C_3"/>
    <property type="match status" value="1"/>
</dbReference>
<dbReference type="AlphaFoldDB" id="D9MP27"/>
<dbReference type="SMART" id="SM00563">
    <property type="entry name" value="PlsC"/>
    <property type="match status" value="1"/>
</dbReference>
<dbReference type="InterPro" id="IPR042099">
    <property type="entry name" value="ANL_N_sf"/>
</dbReference>
<dbReference type="PROSITE" id="PS50075">
    <property type="entry name" value="CARRIER"/>
    <property type="match status" value="1"/>
</dbReference>
<reference evidence="3" key="1">
    <citation type="journal article" date="2011" name="Appl. Environ. Microbiol.">
        <title>Metagenomic analysis reveals unexpected subgenomic diversity of magnetotactic bacteria within the phylum Nitrospirae.</title>
        <authorList>
            <person name="Lin W."/>
            <person name="Jogler C."/>
            <person name="Schuler D."/>
            <person name="Pan Y."/>
        </authorList>
    </citation>
    <scope>NUCLEOTIDE SEQUENCE</scope>
</reference>
<evidence type="ECO:0000259" key="2">
    <source>
        <dbReference type="PROSITE" id="PS50075"/>
    </source>
</evidence>
<comment type="catalytic activity">
    <reaction evidence="1">
        <text>a long-chain fatty acid + ATP + CoA = a long-chain fatty acyl-CoA + AMP + diphosphate</text>
        <dbReference type="Rhea" id="RHEA:15421"/>
        <dbReference type="ChEBI" id="CHEBI:30616"/>
        <dbReference type="ChEBI" id="CHEBI:33019"/>
        <dbReference type="ChEBI" id="CHEBI:57287"/>
        <dbReference type="ChEBI" id="CHEBI:57560"/>
        <dbReference type="ChEBI" id="CHEBI:83139"/>
        <dbReference type="ChEBI" id="CHEBI:456215"/>
        <dbReference type="EC" id="6.2.1.3"/>
    </reaction>
    <physiologicalReaction direction="left-to-right" evidence="1">
        <dbReference type="Rhea" id="RHEA:15422"/>
    </physiologicalReaction>
</comment>
<evidence type="ECO:0000256" key="1">
    <source>
        <dbReference type="ARBA" id="ARBA00024484"/>
    </source>
</evidence>
<sequence length="668" mass="73347">MCTFLVPLLVGATITYPPSLKGPELIGTIRNQAVTILIGIPRLLEMILNAIDNKIKARPATARAAIAAMLSISNLLRRTLDVNVGRHFFKAVHETFGGQLRFISSGGAKLRPELMKRLESYGFTIVEGYGLTETSPVVTFNPLGRRRPGSAGVPVKGAHIKAPVKSGSATTPEGEILIKGPMVTMGYLNMPDETAKAFLGSDVSERWFQSGDLGYLDNDGYLFITGRSKEVIVLSSGKNIYPEDVEQKYSAIALIKEICVYADGDRLEALIVPDMDYARKMKVATVETAIKWEVNNVSTGLPSYMRIKGFTLYSEPLPRTRLGKLQRFLIKGIRSSIHEERQSEPSAAAQTISDSYTSALISIIRDLMELKRSVSLDENLELDLGIDSLKRLELLSAIEEHFKVRLPEAFGQDVHTVKELSEGLSAFYEGAGGDSSVSAGEVQGGFKEILNTPPDEDALKQIGLNNTPLERVFTKAILWIIRQCLKVFYRGQLRGIENLVKPPYIVCPNHSSYLDAFIVAALVPGDVFNHMFFQGAEEIFRSAPARVFARLGHVIPIDPNVSLTKAMAMSAYLLRQGLSLCIFPEGGRAVDGTLQEFKKGVGILSKECGVPIVPMRIDGAYEALPRGAFWPRLSRITLSCGKPVYPDGNCTYQSISEEVKLRIAQMGI</sequence>
<evidence type="ECO:0000313" key="3">
    <source>
        <dbReference type="EMBL" id="ADI87716.1"/>
    </source>
</evidence>
<dbReference type="Gene3D" id="3.40.50.12780">
    <property type="entry name" value="N-terminal domain of ligase-like"/>
    <property type="match status" value="1"/>
</dbReference>
<dbReference type="InterPro" id="IPR000873">
    <property type="entry name" value="AMP-dep_synth/lig_dom"/>
</dbReference>
<protein>
    <submittedName>
        <fullName evidence="3">Long-chain-fatty-acid CoA ligase</fullName>
    </submittedName>
</protein>
<gene>
    <name evidence="3" type="ORF">LW3_0130</name>
</gene>
<proteinExistence type="predicted"/>
<dbReference type="SUPFAM" id="SSF47336">
    <property type="entry name" value="ACP-like"/>
    <property type="match status" value="1"/>
</dbReference>
<dbReference type="EMBL" id="HM454281">
    <property type="protein sequence ID" value="ADI87716.1"/>
    <property type="molecule type" value="Genomic_DNA"/>
</dbReference>
<dbReference type="CDD" id="cd07989">
    <property type="entry name" value="LPLAT_AGPAT-like"/>
    <property type="match status" value="1"/>
</dbReference>
<dbReference type="Pfam" id="PF00550">
    <property type="entry name" value="PP-binding"/>
    <property type="match status" value="1"/>
</dbReference>
<dbReference type="InterPro" id="IPR036736">
    <property type="entry name" value="ACP-like_sf"/>
</dbReference>
<dbReference type="Gene3D" id="3.30.300.30">
    <property type="match status" value="1"/>
</dbReference>
<dbReference type="Gene3D" id="1.10.1200.10">
    <property type="entry name" value="ACP-like"/>
    <property type="match status" value="1"/>
</dbReference>
<dbReference type="Pfam" id="PF01553">
    <property type="entry name" value="Acyltransferase"/>
    <property type="match status" value="1"/>
</dbReference>